<dbReference type="Pfam" id="PF00027">
    <property type="entry name" value="cNMP_binding"/>
    <property type="match status" value="1"/>
</dbReference>
<dbReference type="GO" id="GO:0003677">
    <property type="term" value="F:DNA binding"/>
    <property type="evidence" value="ECO:0007669"/>
    <property type="project" value="UniProtKB-KW"/>
</dbReference>
<dbReference type="SMART" id="SM00419">
    <property type="entry name" value="HTH_CRP"/>
    <property type="match status" value="1"/>
</dbReference>
<dbReference type="InterPro" id="IPR050397">
    <property type="entry name" value="Env_Response_Regulators"/>
</dbReference>
<feature type="domain" description="Cyclic nucleotide-binding" evidence="4">
    <location>
        <begin position="15"/>
        <end position="109"/>
    </location>
</feature>
<dbReference type="PROSITE" id="PS50042">
    <property type="entry name" value="CNMP_BINDING_3"/>
    <property type="match status" value="1"/>
</dbReference>
<dbReference type="RefSeq" id="WP_218845524.1">
    <property type="nucleotide sequence ID" value="NZ_JACCBY010000003.1"/>
</dbReference>
<dbReference type="CDD" id="cd00038">
    <property type="entry name" value="CAP_ED"/>
    <property type="match status" value="1"/>
</dbReference>
<evidence type="ECO:0000256" key="2">
    <source>
        <dbReference type="ARBA" id="ARBA00023125"/>
    </source>
</evidence>
<evidence type="ECO:0000259" key="6">
    <source>
        <dbReference type="PROSITE" id="PS51063"/>
    </source>
</evidence>
<dbReference type="PANTHER" id="PTHR24567:SF74">
    <property type="entry name" value="HTH-TYPE TRANSCRIPTIONAL REGULATOR ARCR"/>
    <property type="match status" value="1"/>
</dbReference>
<dbReference type="Gene3D" id="2.60.120.10">
    <property type="entry name" value="Jelly Rolls"/>
    <property type="match status" value="1"/>
</dbReference>
<evidence type="ECO:0000259" key="5">
    <source>
        <dbReference type="PROSITE" id="PS50943"/>
    </source>
</evidence>
<dbReference type="InterPro" id="IPR000595">
    <property type="entry name" value="cNMP-bd_dom"/>
</dbReference>
<dbReference type="InterPro" id="IPR036390">
    <property type="entry name" value="WH_DNA-bd_sf"/>
</dbReference>
<dbReference type="PROSITE" id="PS50943">
    <property type="entry name" value="HTH_CROC1"/>
    <property type="match status" value="1"/>
</dbReference>
<dbReference type="AlphaFoldDB" id="A0A7Y9K1B7"/>
<evidence type="ECO:0000259" key="4">
    <source>
        <dbReference type="PROSITE" id="PS50042"/>
    </source>
</evidence>
<dbReference type="Gene3D" id="1.10.10.10">
    <property type="entry name" value="Winged helix-like DNA-binding domain superfamily/Winged helix DNA-binding domain"/>
    <property type="match status" value="1"/>
</dbReference>
<keyword evidence="1" id="KW-0805">Transcription regulation</keyword>
<dbReference type="InterPro" id="IPR001387">
    <property type="entry name" value="Cro/C1-type_HTH"/>
</dbReference>
<evidence type="ECO:0000256" key="3">
    <source>
        <dbReference type="ARBA" id="ARBA00023163"/>
    </source>
</evidence>
<organism evidence="7 8">
    <name type="scientific">Sphingomonas melonis</name>
    <dbReference type="NCBI Taxonomy" id="152682"/>
    <lineage>
        <taxon>Bacteria</taxon>
        <taxon>Pseudomonadati</taxon>
        <taxon>Pseudomonadota</taxon>
        <taxon>Alphaproteobacteria</taxon>
        <taxon>Sphingomonadales</taxon>
        <taxon>Sphingomonadaceae</taxon>
        <taxon>Sphingomonas</taxon>
    </lineage>
</organism>
<dbReference type="InterPro" id="IPR018490">
    <property type="entry name" value="cNMP-bd_dom_sf"/>
</dbReference>
<dbReference type="PROSITE" id="PS51063">
    <property type="entry name" value="HTH_CRP_2"/>
    <property type="match status" value="1"/>
</dbReference>
<accession>A0A7Y9K1B7</accession>
<dbReference type="Proteomes" id="UP000517753">
    <property type="component" value="Unassembled WGS sequence"/>
</dbReference>
<dbReference type="InterPro" id="IPR012318">
    <property type="entry name" value="HTH_CRP"/>
</dbReference>
<dbReference type="SUPFAM" id="SSF51206">
    <property type="entry name" value="cAMP-binding domain-like"/>
    <property type="match status" value="1"/>
</dbReference>
<dbReference type="GO" id="GO:0005829">
    <property type="term" value="C:cytosol"/>
    <property type="evidence" value="ECO:0007669"/>
    <property type="project" value="TreeGrafter"/>
</dbReference>
<protein>
    <submittedName>
        <fullName evidence="7">CRP-like cAMP-binding protein</fullName>
    </submittedName>
</protein>
<gene>
    <name evidence="7" type="ORF">HD841_002550</name>
</gene>
<reference evidence="7 8" key="1">
    <citation type="submission" date="2020-08" db="EMBL/GenBank/DDBJ databases">
        <title>The Agave Microbiome: Exploring the role of microbial communities in plant adaptations to desert environments.</title>
        <authorList>
            <person name="Partida-Martinez L.P."/>
        </authorList>
    </citation>
    <scope>NUCLEOTIDE SEQUENCE [LARGE SCALE GENOMIC DNA]</scope>
    <source>
        <strain evidence="7 8">AS2.3</strain>
    </source>
</reference>
<feature type="domain" description="HTH crp-type" evidence="6">
    <location>
        <begin position="149"/>
        <end position="220"/>
    </location>
</feature>
<dbReference type="GO" id="GO:0003700">
    <property type="term" value="F:DNA-binding transcription factor activity"/>
    <property type="evidence" value="ECO:0007669"/>
    <property type="project" value="TreeGrafter"/>
</dbReference>
<keyword evidence="8" id="KW-1185">Reference proteome</keyword>
<comment type="caution">
    <text evidence="7">The sequence shown here is derived from an EMBL/GenBank/DDBJ whole genome shotgun (WGS) entry which is preliminary data.</text>
</comment>
<keyword evidence="3" id="KW-0804">Transcription</keyword>
<sequence>MSIDPAPASIAAGAWFGRLSAPFRAALLADARMLHLAEGAPIFWRGDAADGLYAVVEGAVAIGAVDADGHAAMLTHIQPGMWFGEIALLDGRPRTHDAQAARESRLLHVPVAPLRARLDRDPAWWRELAWLTTEKLRLAFQVTEAAALMSAPQRVAARLTMMADGYGGTGARQPTLWLSQEQLAAMLSLSRQTINRILKRFEAAGLIALGQARIEVIDGAGLAAVRDAGGPG</sequence>
<dbReference type="SMART" id="SM00100">
    <property type="entry name" value="cNMP"/>
    <property type="match status" value="1"/>
</dbReference>
<proteinExistence type="predicted"/>
<evidence type="ECO:0000313" key="8">
    <source>
        <dbReference type="Proteomes" id="UP000517753"/>
    </source>
</evidence>
<dbReference type="PANTHER" id="PTHR24567">
    <property type="entry name" value="CRP FAMILY TRANSCRIPTIONAL REGULATORY PROTEIN"/>
    <property type="match status" value="1"/>
</dbReference>
<dbReference type="Pfam" id="PF13545">
    <property type="entry name" value="HTH_Crp_2"/>
    <property type="match status" value="1"/>
</dbReference>
<evidence type="ECO:0000256" key="1">
    <source>
        <dbReference type="ARBA" id="ARBA00023015"/>
    </source>
</evidence>
<dbReference type="InterPro" id="IPR036388">
    <property type="entry name" value="WH-like_DNA-bd_sf"/>
</dbReference>
<evidence type="ECO:0000313" key="7">
    <source>
        <dbReference type="EMBL" id="NYD90753.1"/>
    </source>
</evidence>
<dbReference type="InterPro" id="IPR014710">
    <property type="entry name" value="RmlC-like_jellyroll"/>
</dbReference>
<feature type="domain" description="HTH cro/C1-type" evidence="5">
    <location>
        <begin position="178"/>
        <end position="197"/>
    </location>
</feature>
<dbReference type="SUPFAM" id="SSF46785">
    <property type="entry name" value="Winged helix' DNA-binding domain"/>
    <property type="match status" value="1"/>
</dbReference>
<keyword evidence="2" id="KW-0238">DNA-binding</keyword>
<name>A0A7Y9K1B7_9SPHN</name>
<dbReference type="EMBL" id="JACCBY010000003">
    <property type="protein sequence ID" value="NYD90753.1"/>
    <property type="molecule type" value="Genomic_DNA"/>
</dbReference>